<evidence type="ECO:0000256" key="3">
    <source>
        <dbReference type="SAM" id="MobiDB-lite"/>
    </source>
</evidence>
<organism evidence="4 5">
    <name type="scientific">Clostridium beijerinckii</name>
    <name type="common">Clostridium MP</name>
    <dbReference type="NCBI Taxonomy" id="1520"/>
    <lineage>
        <taxon>Bacteria</taxon>
        <taxon>Bacillati</taxon>
        <taxon>Bacillota</taxon>
        <taxon>Clostridia</taxon>
        <taxon>Eubacteriales</taxon>
        <taxon>Clostridiaceae</taxon>
        <taxon>Clostridium</taxon>
    </lineage>
</organism>
<dbReference type="SUPFAM" id="SSF69360">
    <property type="entry name" value="Cell wall binding repeat"/>
    <property type="match status" value="2"/>
</dbReference>
<gene>
    <name evidence="4" type="ORF">IS491_09310</name>
</gene>
<feature type="compositionally biased region" description="Polar residues" evidence="3">
    <location>
        <begin position="309"/>
        <end position="319"/>
    </location>
</feature>
<dbReference type="PROSITE" id="PS51170">
    <property type="entry name" value="CW"/>
    <property type="match status" value="4"/>
</dbReference>
<evidence type="ECO:0000313" key="4">
    <source>
        <dbReference type="EMBL" id="MBF7808854.1"/>
    </source>
</evidence>
<feature type="compositionally biased region" description="Low complexity" evidence="3">
    <location>
        <begin position="322"/>
        <end position="334"/>
    </location>
</feature>
<accession>A0AAE2UVG0</accession>
<feature type="repeat" description="Cell wall-binding" evidence="2">
    <location>
        <begin position="29"/>
        <end position="48"/>
    </location>
</feature>
<dbReference type="Pfam" id="PF01473">
    <property type="entry name" value="Choline_bind_1"/>
    <property type="match status" value="3"/>
</dbReference>
<feature type="region of interest" description="Disordered" evidence="3">
    <location>
        <begin position="300"/>
        <end position="334"/>
    </location>
</feature>
<dbReference type="Gene3D" id="2.10.270.10">
    <property type="entry name" value="Cholin Binding"/>
    <property type="match status" value="4"/>
</dbReference>
<protein>
    <submittedName>
        <fullName evidence="4">N-acetylmuramoyl-L-alanine amidase family protein</fullName>
    </submittedName>
</protein>
<feature type="repeat" description="Cell wall-binding" evidence="2">
    <location>
        <begin position="182"/>
        <end position="201"/>
    </location>
</feature>
<proteinExistence type="predicted"/>
<evidence type="ECO:0000256" key="1">
    <source>
        <dbReference type="ARBA" id="ARBA00022737"/>
    </source>
</evidence>
<reference evidence="4" key="1">
    <citation type="submission" date="2020-11" db="EMBL/GenBank/DDBJ databases">
        <authorList>
            <person name="Thieme N."/>
            <person name="Liebl W."/>
            <person name="Zverlov V."/>
        </authorList>
    </citation>
    <scope>NUCLEOTIDE SEQUENCE</scope>
    <source>
        <strain evidence="4">NT08</strain>
    </source>
</reference>
<evidence type="ECO:0000313" key="5">
    <source>
        <dbReference type="Proteomes" id="UP000631418"/>
    </source>
</evidence>
<comment type="caution">
    <text evidence="4">The sequence shown here is derived from an EMBL/GenBank/DDBJ whole genome shotgun (WGS) entry which is preliminary data.</text>
</comment>
<dbReference type="InterPro" id="IPR018337">
    <property type="entry name" value="Cell_wall/Cho-bd_repeat"/>
</dbReference>
<dbReference type="RefSeq" id="WP_012060545.1">
    <property type="nucleotide sequence ID" value="NZ_CP073279.1"/>
</dbReference>
<dbReference type="Proteomes" id="UP000631418">
    <property type="component" value="Unassembled WGS sequence"/>
</dbReference>
<keyword evidence="1" id="KW-0677">Repeat</keyword>
<dbReference type="Pfam" id="PF19127">
    <property type="entry name" value="Choline_bind_3"/>
    <property type="match status" value="1"/>
</dbReference>
<evidence type="ECO:0000256" key="2">
    <source>
        <dbReference type="PROSITE-ProRule" id="PRU00591"/>
    </source>
</evidence>
<feature type="repeat" description="Cell wall-binding" evidence="2">
    <location>
        <begin position="161"/>
        <end position="181"/>
    </location>
</feature>
<dbReference type="EMBL" id="JADOEF010000001">
    <property type="protein sequence ID" value="MBF7808854.1"/>
    <property type="molecule type" value="Genomic_DNA"/>
</dbReference>
<dbReference type="AlphaFoldDB" id="A0AAE2UVG0"/>
<name>A0AAE2UVG0_CLOBE</name>
<feature type="repeat" description="Cell wall-binding" evidence="2">
    <location>
        <begin position="203"/>
        <end position="222"/>
    </location>
</feature>
<sequence length="598" mass="66963">MDDNGGEWVQETVDGNSFWFYYDSNGDRVTGWIKSNGYWYYCYGDGTMAHDTMVDGYYVNDDGQWTKDEGSREIIDGNRDHFWYYVGTKGKAVTGWNKIGDTFHYYYYPDGSMARKDTINGSYSDSEEFYVDDDGNIASGTGWIKDEYSGKCYYYLEGSMQTGWVKGDDGTWYFLKSDGSMATGWQYINGFWYYLQSDGSMAANKWVNDGTGWYYLYKDGSMARGATANGYYVCQETGKMVTGAGWQHIDNKYFYLNGDDSVVTGWLKDKNIWYYFYPENSDSYYQGEMAEDTTIDGWNVGDDGGWDGESSNSQGTSDDGSTENSNRNTSSNSIIENVQKLEELAKEYYGTDDTYKINTGVMNVIRRKYNGLKWAVTAYPLDTGFIEYVRKNDDGLLNFFSDNGEGASLIDPKTGGEMDFLHFAATLNTEFTSHPGPGYVSAELSDLAGWAGDLQQSIGDLQKAQINSNIGDNVDDLTNSAKEIIGANVSSFSASDMLADVDARNIGVNLKSDSGLLLSKALQDYYSNGENSRYTTFVESYGGIDNLQKVVDGVTINARDPLTKDILNGNKISSISNNQLEALNRAFIEYLKNQTLNE</sequence>